<dbReference type="PANTHER" id="PTHR43124:SF3">
    <property type="entry name" value="CHLORAMPHENICOL EFFLUX PUMP RV0191"/>
    <property type="match status" value="1"/>
</dbReference>
<feature type="transmembrane region" description="Helical" evidence="7">
    <location>
        <begin position="35"/>
        <end position="62"/>
    </location>
</feature>
<dbReference type="InterPro" id="IPR050189">
    <property type="entry name" value="MFS_Efflux_Transporters"/>
</dbReference>
<dbReference type="GO" id="GO:0005886">
    <property type="term" value="C:plasma membrane"/>
    <property type="evidence" value="ECO:0007669"/>
    <property type="project" value="UniProtKB-SubCell"/>
</dbReference>
<evidence type="ECO:0000313" key="9">
    <source>
        <dbReference type="EMBL" id="TVT26523.1"/>
    </source>
</evidence>
<dbReference type="RefSeq" id="WP_144592457.1">
    <property type="nucleotide sequence ID" value="NZ_VJWX01000488.1"/>
</dbReference>
<feature type="transmembrane region" description="Helical" evidence="7">
    <location>
        <begin position="74"/>
        <end position="95"/>
    </location>
</feature>
<feature type="transmembrane region" description="Helical" evidence="7">
    <location>
        <begin position="236"/>
        <end position="258"/>
    </location>
</feature>
<keyword evidence="4 7" id="KW-1133">Transmembrane helix</keyword>
<keyword evidence="2" id="KW-1003">Cell membrane</keyword>
<comment type="caution">
    <text evidence="9">The sequence shown here is derived from an EMBL/GenBank/DDBJ whole genome shotgun (WGS) entry which is preliminary data.</text>
</comment>
<feature type="transmembrane region" description="Helical" evidence="7">
    <location>
        <begin position="130"/>
        <end position="151"/>
    </location>
</feature>
<sequence length="418" mass="42218">MDATTRATSGSASEGLPDSTGTGKFRTRGGGRLPVGVYLLGFSLFAMGSAEFLLAGVLPAVAGDLHVTLSSAGFLITAFALGVVIGGPPFAVLSLGWPRRTALMATQGVFAAGIAVGLLGNYQVLLVTRVISGVAYAGFFAVASVTAIGLVTPDRNARASGVVVSGLSVAMVAGGPAGTLLSHFTQWRDGFWAVVALTVAGILGCLLGLPAAGADTHRSSGPSVSREIATMRTPKLWGVYLITILTTAAYMVTFNYSAAMLTGITSVSEVWIPAILALFGVGAFVGLSIGGRISDRRPHLALLTGASAIVILSVVLVIAIREVWIVVPTMFLIGVAAFVLNPAIYGRVFALAGNAPTLAGATTVSAFQLGISVTPVLAAAALAQGAALTSVCLIGATLAAAAIPLVLLDRARQGTAAR</sequence>
<feature type="transmembrane region" description="Helical" evidence="7">
    <location>
        <begin position="387"/>
        <end position="408"/>
    </location>
</feature>
<evidence type="ECO:0000256" key="1">
    <source>
        <dbReference type="ARBA" id="ARBA00004651"/>
    </source>
</evidence>
<proteinExistence type="predicted"/>
<evidence type="ECO:0000256" key="6">
    <source>
        <dbReference type="SAM" id="MobiDB-lite"/>
    </source>
</evidence>
<dbReference type="InterPro" id="IPR011701">
    <property type="entry name" value="MFS"/>
</dbReference>
<accession>A0A558AQH8</accession>
<dbReference type="PROSITE" id="PS50850">
    <property type="entry name" value="MFS"/>
    <property type="match status" value="1"/>
</dbReference>
<evidence type="ECO:0000256" key="4">
    <source>
        <dbReference type="ARBA" id="ARBA00022989"/>
    </source>
</evidence>
<name>A0A558AQH8_9PSEU</name>
<dbReference type="SUPFAM" id="SSF103473">
    <property type="entry name" value="MFS general substrate transporter"/>
    <property type="match status" value="1"/>
</dbReference>
<feature type="transmembrane region" description="Helical" evidence="7">
    <location>
        <begin position="270"/>
        <end position="289"/>
    </location>
</feature>
<comment type="subcellular location">
    <subcellularLocation>
        <location evidence="1">Cell membrane</location>
        <topology evidence="1">Multi-pass membrane protein</topology>
    </subcellularLocation>
</comment>
<feature type="transmembrane region" description="Helical" evidence="7">
    <location>
        <begin position="190"/>
        <end position="215"/>
    </location>
</feature>
<dbReference type="Gene3D" id="1.20.1250.20">
    <property type="entry name" value="MFS general substrate transporter like domains"/>
    <property type="match status" value="1"/>
</dbReference>
<feature type="compositionally biased region" description="Polar residues" evidence="6">
    <location>
        <begin position="1"/>
        <end position="12"/>
    </location>
</feature>
<protein>
    <submittedName>
        <fullName evidence="9">MFS transporter</fullName>
    </submittedName>
</protein>
<dbReference type="AlphaFoldDB" id="A0A558AQH8"/>
<reference evidence="9 10" key="2">
    <citation type="submission" date="2019-08" db="EMBL/GenBank/DDBJ databases">
        <title>Amycolatopsis acidicola sp. nov., isolated from peat swamp forest soil.</title>
        <authorList>
            <person name="Srisuk N."/>
        </authorList>
    </citation>
    <scope>NUCLEOTIDE SEQUENCE [LARGE SCALE GENOMIC DNA]</scope>
    <source>
        <strain evidence="9 10">TBRC 6029</strain>
    </source>
</reference>
<evidence type="ECO:0000256" key="7">
    <source>
        <dbReference type="SAM" id="Phobius"/>
    </source>
</evidence>
<feature type="transmembrane region" description="Helical" evidence="7">
    <location>
        <begin position="358"/>
        <end position="381"/>
    </location>
</feature>
<feature type="transmembrane region" description="Helical" evidence="7">
    <location>
        <begin position="301"/>
        <end position="320"/>
    </location>
</feature>
<evidence type="ECO:0000313" key="10">
    <source>
        <dbReference type="Proteomes" id="UP000320011"/>
    </source>
</evidence>
<dbReference type="OrthoDB" id="9814237at2"/>
<dbReference type="Proteomes" id="UP000320011">
    <property type="component" value="Unassembled WGS sequence"/>
</dbReference>
<feature type="transmembrane region" description="Helical" evidence="7">
    <location>
        <begin position="163"/>
        <end position="184"/>
    </location>
</feature>
<feature type="domain" description="Major facilitator superfamily (MFS) profile" evidence="8">
    <location>
        <begin position="36"/>
        <end position="413"/>
    </location>
</feature>
<feature type="region of interest" description="Disordered" evidence="6">
    <location>
        <begin position="1"/>
        <end position="27"/>
    </location>
</feature>
<dbReference type="EMBL" id="VJWX01000488">
    <property type="protein sequence ID" value="TVT26523.1"/>
    <property type="molecule type" value="Genomic_DNA"/>
</dbReference>
<evidence type="ECO:0000259" key="8">
    <source>
        <dbReference type="PROSITE" id="PS50850"/>
    </source>
</evidence>
<feature type="transmembrane region" description="Helical" evidence="7">
    <location>
        <begin position="326"/>
        <end position="346"/>
    </location>
</feature>
<dbReference type="CDD" id="cd17324">
    <property type="entry name" value="MFS_NepI_like"/>
    <property type="match status" value="1"/>
</dbReference>
<evidence type="ECO:0000256" key="3">
    <source>
        <dbReference type="ARBA" id="ARBA00022692"/>
    </source>
</evidence>
<reference evidence="9 10" key="1">
    <citation type="submission" date="2019-07" db="EMBL/GenBank/DDBJ databases">
        <authorList>
            <person name="Duangmal K."/>
            <person name="Teo W.F.A."/>
        </authorList>
    </citation>
    <scope>NUCLEOTIDE SEQUENCE [LARGE SCALE GENOMIC DNA]</scope>
    <source>
        <strain evidence="9 10">TBRC 6029</strain>
    </source>
</reference>
<dbReference type="PANTHER" id="PTHR43124">
    <property type="entry name" value="PURINE EFFLUX PUMP PBUE"/>
    <property type="match status" value="1"/>
</dbReference>
<dbReference type="InterPro" id="IPR036259">
    <property type="entry name" value="MFS_trans_sf"/>
</dbReference>
<dbReference type="GO" id="GO:0022857">
    <property type="term" value="F:transmembrane transporter activity"/>
    <property type="evidence" value="ECO:0007669"/>
    <property type="project" value="InterPro"/>
</dbReference>
<keyword evidence="3 7" id="KW-0812">Transmembrane</keyword>
<dbReference type="Pfam" id="PF07690">
    <property type="entry name" value="MFS_1"/>
    <property type="match status" value="1"/>
</dbReference>
<dbReference type="InterPro" id="IPR020846">
    <property type="entry name" value="MFS_dom"/>
</dbReference>
<evidence type="ECO:0000256" key="5">
    <source>
        <dbReference type="ARBA" id="ARBA00023136"/>
    </source>
</evidence>
<gene>
    <name evidence="9" type="ORF">FNH05_31300</name>
</gene>
<organism evidence="9 10">
    <name type="scientific">Amycolatopsis rhizosphaerae</name>
    <dbReference type="NCBI Taxonomy" id="2053003"/>
    <lineage>
        <taxon>Bacteria</taxon>
        <taxon>Bacillati</taxon>
        <taxon>Actinomycetota</taxon>
        <taxon>Actinomycetes</taxon>
        <taxon>Pseudonocardiales</taxon>
        <taxon>Pseudonocardiaceae</taxon>
        <taxon>Amycolatopsis</taxon>
    </lineage>
</organism>
<evidence type="ECO:0000256" key="2">
    <source>
        <dbReference type="ARBA" id="ARBA00022475"/>
    </source>
</evidence>
<feature type="transmembrane region" description="Helical" evidence="7">
    <location>
        <begin position="102"/>
        <end position="124"/>
    </location>
</feature>
<keyword evidence="5 7" id="KW-0472">Membrane</keyword>
<keyword evidence="10" id="KW-1185">Reference proteome</keyword>